<reference evidence="1 2" key="2">
    <citation type="journal article" date="2022" name="Mol. Ecol. Resour.">
        <title>The genomes of chicory, endive, great burdock and yacon provide insights into Asteraceae paleo-polyploidization history and plant inulin production.</title>
        <authorList>
            <person name="Fan W."/>
            <person name="Wang S."/>
            <person name="Wang H."/>
            <person name="Wang A."/>
            <person name="Jiang F."/>
            <person name="Liu H."/>
            <person name="Zhao H."/>
            <person name="Xu D."/>
            <person name="Zhang Y."/>
        </authorList>
    </citation>
    <scope>NUCLEOTIDE SEQUENCE [LARGE SCALE GENOMIC DNA]</scope>
    <source>
        <strain evidence="2">cv. Niubang</strain>
    </source>
</reference>
<protein>
    <submittedName>
        <fullName evidence="1">Uncharacterized protein</fullName>
    </submittedName>
</protein>
<sequence length="198" mass="22439">MSPLPSPSSPKNPKARFISLRLHLRRSLPFHLRRSLPSPLSICSICAGSICSISPISPKFWFNLFTRSSSNLFDLFWFTRSSKFLEILENRLLLFFTLRSSGSICSSNRLLVCRSQELKIEMGDLERNTFSKTSQECLIARLRRLFFSYWSNKGFFFHYTHRKRSSTKSSSSDGGSSLGGYVTSRDSRIAAVGGSKKG</sequence>
<evidence type="ECO:0000313" key="1">
    <source>
        <dbReference type="EMBL" id="KAI3706414.1"/>
    </source>
</evidence>
<keyword evidence="2" id="KW-1185">Reference proteome</keyword>
<proteinExistence type="predicted"/>
<comment type="caution">
    <text evidence="1">The sequence shown here is derived from an EMBL/GenBank/DDBJ whole genome shotgun (WGS) entry which is preliminary data.</text>
</comment>
<dbReference type="Proteomes" id="UP001055879">
    <property type="component" value="Linkage Group LG08"/>
</dbReference>
<organism evidence="1 2">
    <name type="scientific">Arctium lappa</name>
    <name type="common">Greater burdock</name>
    <name type="synonym">Lappa major</name>
    <dbReference type="NCBI Taxonomy" id="4217"/>
    <lineage>
        <taxon>Eukaryota</taxon>
        <taxon>Viridiplantae</taxon>
        <taxon>Streptophyta</taxon>
        <taxon>Embryophyta</taxon>
        <taxon>Tracheophyta</taxon>
        <taxon>Spermatophyta</taxon>
        <taxon>Magnoliopsida</taxon>
        <taxon>eudicotyledons</taxon>
        <taxon>Gunneridae</taxon>
        <taxon>Pentapetalae</taxon>
        <taxon>asterids</taxon>
        <taxon>campanulids</taxon>
        <taxon>Asterales</taxon>
        <taxon>Asteraceae</taxon>
        <taxon>Carduoideae</taxon>
        <taxon>Cardueae</taxon>
        <taxon>Arctiinae</taxon>
        <taxon>Arctium</taxon>
    </lineage>
</organism>
<evidence type="ECO:0000313" key="2">
    <source>
        <dbReference type="Proteomes" id="UP001055879"/>
    </source>
</evidence>
<gene>
    <name evidence="1" type="ORF">L6452_24141</name>
</gene>
<accession>A0ACB9A8V6</accession>
<name>A0ACB9A8V6_ARCLA</name>
<reference evidence="2" key="1">
    <citation type="journal article" date="2022" name="Mol. Ecol. Resour.">
        <title>The genomes of chicory, endive, great burdock and yacon provide insights into Asteraceae palaeo-polyploidization history and plant inulin production.</title>
        <authorList>
            <person name="Fan W."/>
            <person name="Wang S."/>
            <person name="Wang H."/>
            <person name="Wang A."/>
            <person name="Jiang F."/>
            <person name="Liu H."/>
            <person name="Zhao H."/>
            <person name="Xu D."/>
            <person name="Zhang Y."/>
        </authorList>
    </citation>
    <scope>NUCLEOTIDE SEQUENCE [LARGE SCALE GENOMIC DNA]</scope>
    <source>
        <strain evidence="2">cv. Niubang</strain>
    </source>
</reference>
<dbReference type="EMBL" id="CM042054">
    <property type="protein sequence ID" value="KAI3706414.1"/>
    <property type="molecule type" value="Genomic_DNA"/>
</dbReference>